<dbReference type="AlphaFoldDB" id="A0A7S2Q3N4"/>
<evidence type="ECO:0000256" key="1">
    <source>
        <dbReference type="SAM" id="MobiDB-lite"/>
    </source>
</evidence>
<proteinExistence type="predicted"/>
<protein>
    <submittedName>
        <fullName evidence="2">Uncharacterized protein</fullName>
    </submittedName>
</protein>
<evidence type="ECO:0000313" key="2">
    <source>
        <dbReference type="EMBL" id="CAD9631798.1"/>
    </source>
</evidence>
<dbReference type="EMBL" id="HBGZ01032963">
    <property type="protein sequence ID" value="CAD9631798.1"/>
    <property type="molecule type" value="Transcribed_RNA"/>
</dbReference>
<feature type="compositionally biased region" description="Polar residues" evidence="1">
    <location>
        <begin position="1"/>
        <end position="18"/>
    </location>
</feature>
<feature type="compositionally biased region" description="Basic and acidic residues" evidence="1">
    <location>
        <begin position="22"/>
        <end position="33"/>
    </location>
</feature>
<reference evidence="2" key="1">
    <citation type="submission" date="2021-01" db="EMBL/GenBank/DDBJ databases">
        <authorList>
            <person name="Corre E."/>
            <person name="Pelletier E."/>
            <person name="Niang G."/>
            <person name="Scheremetjew M."/>
            <person name="Finn R."/>
            <person name="Kale V."/>
            <person name="Holt S."/>
            <person name="Cochrane G."/>
            <person name="Meng A."/>
            <person name="Brown T."/>
            <person name="Cohen L."/>
        </authorList>
    </citation>
    <scope>NUCLEOTIDE SEQUENCE</scope>
    <source>
        <strain evidence="2">SM1012Den-03</strain>
    </source>
</reference>
<gene>
    <name evidence="2" type="ORF">SMAR0320_LOCUS23588</name>
</gene>
<name>A0A7S2Q3N4_9STRA</name>
<accession>A0A7S2Q3N4</accession>
<feature type="compositionally biased region" description="Basic residues" evidence="1">
    <location>
        <begin position="51"/>
        <end position="63"/>
    </location>
</feature>
<organism evidence="2">
    <name type="scientific">Skeletonema marinoi</name>
    <dbReference type="NCBI Taxonomy" id="267567"/>
    <lineage>
        <taxon>Eukaryota</taxon>
        <taxon>Sar</taxon>
        <taxon>Stramenopiles</taxon>
        <taxon>Ochrophyta</taxon>
        <taxon>Bacillariophyta</taxon>
        <taxon>Coscinodiscophyceae</taxon>
        <taxon>Thalassiosirophycidae</taxon>
        <taxon>Thalassiosirales</taxon>
        <taxon>Skeletonemataceae</taxon>
        <taxon>Skeletonema</taxon>
        <taxon>Skeletonema marinoi-dohrnii complex</taxon>
    </lineage>
</organism>
<feature type="region of interest" description="Disordered" evidence="1">
    <location>
        <begin position="1"/>
        <end position="84"/>
    </location>
</feature>
<sequence length="174" mass="19730">MAADNDTNSGSGHPSIQIQGKGGRDDQEGEGKKGGMSKQNDAAPEVGEGRRQRRASKRSRRIRNNNGNGNLKLFRRHNNPHPRNIPAARFIQGYNEHAYICEHQEDESESEREYLPTPARRRGEGEVVYRLQRQQQEWATATKIEEEEAKNDASALSVFAGKKRNAICHCFKCW</sequence>